<dbReference type="OrthoDB" id="7165362at2"/>
<dbReference type="Pfam" id="PF12697">
    <property type="entry name" value="Abhydrolase_6"/>
    <property type="match status" value="1"/>
</dbReference>
<name>A0A1E5QBK6_9PROT</name>
<proteinExistence type="predicted"/>
<evidence type="ECO:0000313" key="3">
    <source>
        <dbReference type="Proteomes" id="UP000095347"/>
    </source>
</evidence>
<dbReference type="InterPro" id="IPR000073">
    <property type="entry name" value="AB_hydrolase_1"/>
</dbReference>
<feature type="domain" description="AB hydrolase-1" evidence="1">
    <location>
        <begin position="5"/>
        <end position="205"/>
    </location>
</feature>
<dbReference type="InterPro" id="IPR029058">
    <property type="entry name" value="AB_hydrolase_fold"/>
</dbReference>
<dbReference type="SUPFAM" id="SSF53474">
    <property type="entry name" value="alpha/beta-Hydrolases"/>
    <property type="match status" value="1"/>
</dbReference>
<dbReference type="EMBL" id="MCGG01000007">
    <property type="protein sequence ID" value="OEJ69418.1"/>
    <property type="molecule type" value="Genomic_DNA"/>
</dbReference>
<dbReference type="RefSeq" id="WP_069956570.1">
    <property type="nucleotide sequence ID" value="NZ_MCGG01000007.1"/>
</dbReference>
<gene>
    <name evidence="2" type="ORF">BEN30_03155</name>
</gene>
<reference evidence="3" key="1">
    <citation type="submission" date="2016-07" db="EMBL/GenBank/DDBJ databases">
        <authorList>
            <person name="Florea S."/>
            <person name="Webb J.S."/>
            <person name="Jaromczyk J."/>
            <person name="Schardl C.L."/>
        </authorList>
    </citation>
    <scope>NUCLEOTIDE SEQUENCE [LARGE SCALE GENOMIC DNA]</scope>
    <source>
        <strain evidence="3">MV-1</strain>
    </source>
</reference>
<sequence length="217" mass="23528">MTLRIVFVHGWGFDASFWTPLKDALSGDVDSFCVDLGFFGHANLDIPADDRPTVAIGHSLGVAWLLRHSRLGPLSALVSINGFARFTKAADFPFGQDPRILRRMQVGFEKNPKTVYRDFMTLCGVSDPQAQGLEIEPLGASLADLMDIDERAALAACDVPVLALAGDADALVSAPMSQQTFADHQLVMKAGGGHVLAHTDTQWCADHIDVFLKDHRA</sequence>
<dbReference type="AlphaFoldDB" id="A0A1E5QBK6"/>
<dbReference type="Proteomes" id="UP000095347">
    <property type="component" value="Unassembled WGS sequence"/>
</dbReference>
<evidence type="ECO:0000313" key="2">
    <source>
        <dbReference type="EMBL" id="OEJ69418.1"/>
    </source>
</evidence>
<keyword evidence="3" id="KW-1185">Reference proteome</keyword>
<dbReference type="STRING" id="28181.BEN30_03155"/>
<dbReference type="Gene3D" id="3.40.50.1820">
    <property type="entry name" value="alpha/beta hydrolase"/>
    <property type="match status" value="1"/>
</dbReference>
<comment type="caution">
    <text evidence="2">The sequence shown here is derived from an EMBL/GenBank/DDBJ whole genome shotgun (WGS) entry which is preliminary data.</text>
</comment>
<organism evidence="2 3">
    <name type="scientific">Magnetovibrio blakemorei</name>
    <dbReference type="NCBI Taxonomy" id="28181"/>
    <lineage>
        <taxon>Bacteria</taxon>
        <taxon>Pseudomonadati</taxon>
        <taxon>Pseudomonadota</taxon>
        <taxon>Alphaproteobacteria</taxon>
        <taxon>Rhodospirillales</taxon>
        <taxon>Magnetovibrionaceae</taxon>
        <taxon>Magnetovibrio</taxon>
    </lineage>
</organism>
<evidence type="ECO:0000259" key="1">
    <source>
        <dbReference type="Pfam" id="PF12697"/>
    </source>
</evidence>
<protein>
    <recommendedName>
        <fullName evidence="1">AB hydrolase-1 domain-containing protein</fullName>
    </recommendedName>
</protein>
<accession>A0A1E5QBK6</accession>